<dbReference type="EMBL" id="VCQU01000001">
    <property type="protein sequence ID" value="NMN94159.1"/>
    <property type="molecule type" value="Genomic_DNA"/>
</dbReference>
<name>A0A848K701_9NOCA</name>
<sequence length="207" mass="21440">MSGGHRKKTSAWKLQAAVASGTALTIVTGVWIVNGHPEPAQQAALVVTAPRTAPTAAANIAAPPPPVAIAAPVVDPDPVKLMGKIPVPCSTELSGTQPHVAMVGNFLKAMFQVNNVGGRDGRAGSGDDHGMGLALDFMVPNAEVGTMLADYVLANRTALGVTYVIWQQRYNDGGGWSGMEDRGSPTANHMDHVHLSFAPSAVVNLTC</sequence>
<gene>
    <name evidence="2" type="ORF">FGL95_03800</name>
</gene>
<organism evidence="2 3">
    <name type="scientific">Antrihabitans stalactiti</name>
    <dbReference type="NCBI Taxonomy" id="2584121"/>
    <lineage>
        <taxon>Bacteria</taxon>
        <taxon>Bacillati</taxon>
        <taxon>Actinomycetota</taxon>
        <taxon>Actinomycetes</taxon>
        <taxon>Mycobacteriales</taxon>
        <taxon>Nocardiaceae</taxon>
        <taxon>Antrihabitans</taxon>
    </lineage>
</organism>
<reference evidence="2 3" key="1">
    <citation type="submission" date="2019-05" db="EMBL/GenBank/DDBJ databases">
        <authorList>
            <person name="Lee S.D."/>
        </authorList>
    </citation>
    <scope>NUCLEOTIDE SEQUENCE [LARGE SCALE GENOMIC DNA]</scope>
    <source>
        <strain evidence="2 3">YC2-7</strain>
    </source>
</reference>
<keyword evidence="3" id="KW-1185">Reference proteome</keyword>
<accession>A0A848K701</accession>
<dbReference type="AlphaFoldDB" id="A0A848K701"/>
<protein>
    <recommendedName>
        <fullName evidence="1">ARB-07466-like C-terminal domain-containing protein</fullName>
    </recommendedName>
</protein>
<reference evidence="2 3" key="2">
    <citation type="submission" date="2020-06" db="EMBL/GenBank/DDBJ databases">
        <title>Antribacter stalactiti gen. nov., sp. nov., a new member of the family Nacardiaceae isolated from a cave.</title>
        <authorList>
            <person name="Kim I.S."/>
        </authorList>
    </citation>
    <scope>NUCLEOTIDE SEQUENCE [LARGE SCALE GENOMIC DNA]</scope>
    <source>
        <strain evidence="2 3">YC2-7</strain>
    </source>
</reference>
<evidence type="ECO:0000313" key="2">
    <source>
        <dbReference type="EMBL" id="NMN94159.1"/>
    </source>
</evidence>
<dbReference type="InterPro" id="IPR058593">
    <property type="entry name" value="ARB_07466-like_C"/>
</dbReference>
<evidence type="ECO:0000313" key="3">
    <source>
        <dbReference type="Proteomes" id="UP000535543"/>
    </source>
</evidence>
<evidence type="ECO:0000259" key="1">
    <source>
        <dbReference type="Pfam" id="PF26571"/>
    </source>
</evidence>
<comment type="caution">
    <text evidence="2">The sequence shown here is derived from an EMBL/GenBank/DDBJ whole genome shotgun (WGS) entry which is preliminary data.</text>
</comment>
<dbReference type="Pfam" id="PF26571">
    <property type="entry name" value="VldE"/>
    <property type="match status" value="1"/>
</dbReference>
<feature type="domain" description="ARB-07466-like C-terminal" evidence="1">
    <location>
        <begin position="94"/>
        <end position="190"/>
    </location>
</feature>
<proteinExistence type="predicted"/>
<dbReference type="Proteomes" id="UP000535543">
    <property type="component" value="Unassembled WGS sequence"/>
</dbReference>
<dbReference type="RefSeq" id="WP_169584847.1">
    <property type="nucleotide sequence ID" value="NZ_VCQU01000001.1"/>
</dbReference>